<reference evidence="2" key="1">
    <citation type="submission" date="2020-06" db="EMBL/GenBank/DDBJ databases">
        <authorList>
            <person name="Li T."/>
            <person name="Hu X."/>
            <person name="Zhang T."/>
            <person name="Song X."/>
            <person name="Zhang H."/>
            <person name="Dai N."/>
            <person name="Sheng W."/>
            <person name="Hou X."/>
            <person name="Wei L."/>
        </authorList>
    </citation>
    <scope>NUCLEOTIDE SEQUENCE</scope>
    <source>
        <strain evidence="2">G02</strain>
        <tissue evidence="2">Leaf</tissue>
    </source>
</reference>
<evidence type="ECO:0000256" key="1">
    <source>
        <dbReference type="SAM" id="MobiDB-lite"/>
    </source>
</evidence>
<evidence type="ECO:0000313" key="2">
    <source>
        <dbReference type="EMBL" id="KAL0367130.1"/>
    </source>
</evidence>
<comment type="caution">
    <text evidence="2">The sequence shown here is derived from an EMBL/GenBank/DDBJ whole genome shotgun (WGS) entry which is preliminary data.</text>
</comment>
<gene>
    <name evidence="2" type="ORF">Sradi_3603100</name>
</gene>
<organism evidence="2">
    <name type="scientific">Sesamum radiatum</name>
    <name type="common">Black benniseed</name>
    <dbReference type="NCBI Taxonomy" id="300843"/>
    <lineage>
        <taxon>Eukaryota</taxon>
        <taxon>Viridiplantae</taxon>
        <taxon>Streptophyta</taxon>
        <taxon>Embryophyta</taxon>
        <taxon>Tracheophyta</taxon>
        <taxon>Spermatophyta</taxon>
        <taxon>Magnoliopsida</taxon>
        <taxon>eudicotyledons</taxon>
        <taxon>Gunneridae</taxon>
        <taxon>Pentapetalae</taxon>
        <taxon>asterids</taxon>
        <taxon>lamiids</taxon>
        <taxon>Lamiales</taxon>
        <taxon>Pedaliaceae</taxon>
        <taxon>Sesamum</taxon>
    </lineage>
</organism>
<sequence>MSEERADDPASREHRSEKLPVEEQRPENTFSKGVIHMIVGGPTNGTLDELDKPMLGFARAIMEIDDKAPVGDLVIHFGPYYAQGVYLPHNGALVISATLAKYTVERIFLDPSSSGDVLFYKVYYQMELGDIPLESVDTSLYNFAGEMVHPLVRSCFIFPLGAEPTRKARWSVFLWWTYHWPTTLSSADLL</sequence>
<name>A0AAW2QH06_SESRA</name>
<accession>A0AAW2QH06</accession>
<feature type="compositionally biased region" description="Basic and acidic residues" evidence="1">
    <location>
        <begin position="7"/>
        <end position="26"/>
    </location>
</feature>
<protein>
    <submittedName>
        <fullName evidence="2">Uncharacterized protein</fullName>
    </submittedName>
</protein>
<proteinExistence type="predicted"/>
<dbReference type="EMBL" id="JACGWJ010000015">
    <property type="protein sequence ID" value="KAL0367130.1"/>
    <property type="molecule type" value="Genomic_DNA"/>
</dbReference>
<reference evidence="2" key="2">
    <citation type="journal article" date="2024" name="Plant">
        <title>Genomic evolution and insights into agronomic trait innovations of Sesamum species.</title>
        <authorList>
            <person name="Miao H."/>
            <person name="Wang L."/>
            <person name="Qu L."/>
            <person name="Liu H."/>
            <person name="Sun Y."/>
            <person name="Le M."/>
            <person name="Wang Q."/>
            <person name="Wei S."/>
            <person name="Zheng Y."/>
            <person name="Lin W."/>
            <person name="Duan Y."/>
            <person name="Cao H."/>
            <person name="Xiong S."/>
            <person name="Wang X."/>
            <person name="Wei L."/>
            <person name="Li C."/>
            <person name="Ma Q."/>
            <person name="Ju M."/>
            <person name="Zhao R."/>
            <person name="Li G."/>
            <person name="Mu C."/>
            <person name="Tian Q."/>
            <person name="Mei H."/>
            <person name="Zhang T."/>
            <person name="Gao T."/>
            <person name="Zhang H."/>
        </authorList>
    </citation>
    <scope>NUCLEOTIDE SEQUENCE</scope>
    <source>
        <strain evidence="2">G02</strain>
    </source>
</reference>
<dbReference type="AlphaFoldDB" id="A0AAW2QH06"/>
<feature type="region of interest" description="Disordered" evidence="1">
    <location>
        <begin position="1"/>
        <end position="26"/>
    </location>
</feature>